<name>A0AB35ARQ6_GLUOY</name>
<protein>
    <submittedName>
        <fullName evidence="1">Uncharacterized protein</fullName>
    </submittedName>
</protein>
<evidence type="ECO:0000313" key="2">
    <source>
        <dbReference type="Proteomes" id="UP000603665"/>
    </source>
</evidence>
<dbReference type="RefSeq" id="WP_062268687.1">
    <property type="nucleotide sequence ID" value="NZ_JABCQL010000073.1"/>
</dbReference>
<dbReference type="EMBL" id="JABCQL010000073">
    <property type="protein sequence ID" value="MBF0857553.1"/>
    <property type="molecule type" value="Genomic_DNA"/>
</dbReference>
<evidence type="ECO:0000313" key="1">
    <source>
        <dbReference type="EMBL" id="MBF0857553.1"/>
    </source>
</evidence>
<organism evidence="1 2">
    <name type="scientific">Gluconobacter oxydans</name>
    <name type="common">Gluconobacter suboxydans</name>
    <dbReference type="NCBI Taxonomy" id="442"/>
    <lineage>
        <taxon>Bacteria</taxon>
        <taxon>Pseudomonadati</taxon>
        <taxon>Pseudomonadota</taxon>
        <taxon>Alphaproteobacteria</taxon>
        <taxon>Acetobacterales</taxon>
        <taxon>Acetobacteraceae</taxon>
        <taxon>Gluconobacter</taxon>
    </lineage>
</organism>
<proteinExistence type="predicted"/>
<accession>A0AB35ARQ6</accession>
<reference evidence="1" key="2">
    <citation type="submission" date="2023-10" db="EMBL/GenBank/DDBJ databases">
        <title>Description of novel Gluconobacter species.</title>
        <authorList>
            <person name="Cleenwerck I."/>
            <person name="Cnockaert M."/>
            <person name="Borremans W."/>
            <person name="Wieme A.D."/>
            <person name="De Vuyst L."/>
            <person name="Vandamme P."/>
        </authorList>
    </citation>
    <scope>NUCLEOTIDE SEQUENCE</scope>
    <source>
        <strain evidence="1">LMG1408</strain>
    </source>
</reference>
<dbReference type="Proteomes" id="UP000603665">
    <property type="component" value="Unassembled WGS sequence"/>
</dbReference>
<sequence length="63" mass="6997">MELSLGRGLSEEAVRLRASATKRFTRSTAIAPPCSVVFIGFLRSECQLRVGHQPCEGHWLARL</sequence>
<dbReference type="AlphaFoldDB" id="A0AB35ARQ6"/>
<reference evidence="1" key="1">
    <citation type="submission" date="2020-04" db="EMBL/GenBank/DDBJ databases">
        <authorList>
            <person name="Sombolestani A."/>
        </authorList>
    </citation>
    <scope>NUCLEOTIDE SEQUENCE</scope>
    <source>
        <strain evidence="1">LMG1408</strain>
    </source>
</reference>
<gene>
    <name evidence="1" type="ORF">HKD20_13860</name>
</gene>
<comment type="caution">
    <text evidence="1">The sequence shown here is derived from an EMBL/GenBank/DDBJ whole genome shotgun (WGS) entry which is preliminary data.</text>
</comment>